<dbReference type="AlphaFoldDB" id="A0A2U1QGT7"/>
<name>A0A2U1QGT7_ARTAN</name>
<dbReference type="PANTHER" id="PTHR45786">
    <property type="entry name" value="DNA BINDING PROTEIN-LIKE"/>
    <property type="match status" value="1"/>
</dbReference>
<proteinExistence type="predicted"/>
<dbReference type="Proteomes" id="UP000245207">
    <property type="component" value="Unassembled WGS sequence"/>
</dbReference>
<dbReference type="EMBL" id="PKPP01000136">
    <property type="protein sequence ID" value="PWA97231.1"/>
    <property type="molecule type" value="Genomic_DNA"/>
</dbReference>
<sequence>MFVDTTAGTTIGTSYANAEIDSQKRCVDEYHPVSDSLTEGGSTNSHLLEQCEQTAQSGSQQNRKRGKPRDESKLTTMQHDCVRLNPSEPFKEGIANSFDQRCKRRNKTSELAKRHMQEQKNPTLGVCSTLNASVHHSGEGSSYDVMKGSFPHNRKRGRPRNDCKTTPVQHNCLEPNAQVHPPSVLHGYSQPLQSDAFKRREKTIEPATRYVHQQNSMVDLHPNLDTRVHDAGEGPSSNVIEETFRQTRKRGRPRNTSTSGRVRRCSTLRNTSPHSGQNSSTQSTNNISETSASYASPVAKMASSHATQSATQPQKRNRRTRQSSAACGNGRSQNITQGSTSYTPENTSHPYDDLGDCTECCNYCNAAFWRGERLAGHGYASHVSHYHLCCGNGKVFMQPEPDPPEYIKQLLGDATFMENIRAYNQMFAMTSFGATIGSTVNQGRGPYVFKVSGKIYNRIGSLCPTGDDDPKFLQLYIYDTRNEVRNRLNPFSNPDSPPLDPEIVQEFKIRLYSGRGYELQSSNSLGAIVFDRGPESESNYDVVLEYRDGQVKRISKIHKSYMSLQFPLIFIYGQPGFHTKLMLRTANPDDEP</sequence>
<protein>
    <submittedName>
        <fullName evidence="3">Helitron helicase-like domain-containing protein</fullName>
    </submittedName>
</protein>
<dbReference type="STRING" id="35608.A0A2U1QGT7"/>
<feature type="compositionally biased region" description="Polar residues" evidence="1">
    <location>
        <begin position="322"/>
        <end position="347"/>
    </location>
</feature>
<comment type="caution">
    <text evidence="3">The sequence shown here is derived from an EMBL/GenBank/DDBJ whole genome shotgun (WGS) entry which is preliminary data.</text>
</comment>
<accession>A0A2U1QGT7</accession>
<feature type="compositionally biased region" description="Low complexity" evidence="1">
    <location>
        <begin position="275"/>
        <end position="291"/>
    </location>
</feature>
<keyword evidence="3" id="KW-0378">Hydrolase</keyword>
<keyword evidence="4" id="KW-1185">Reference proteome</keyword>
<feature type="compositionally biased region" description="Polar residues" evidence="1">
    <location>
        <begin position="304"/>
        <end position="314"/>
    </location>
</feature>
<evidence type="ECO:0000256" key="1">
    <source>
        <dbReference type="SAM" id="MobiDB-lite"/>
    </source>
</evidence>
<feature type="region of interest" description="Disordered" evidence="1">
    <location>
        <begin position="53"/>
        <end position="77"/>
    </location>
</feature>
<dbReference type="PANTHER" id="PTHR45786:SF74">
    <property type="entry name" value="ATP-DEPENDENT DNA HELICASE"/>
    <property type="match status" value="1"/>
</dbReference>
<keyword evidence="3" id="KW-0067">ATP-binding</keyword>
<evidence type="ECO:0000259" key="2">
    <source>
        <dbReference type="PROSITE" id="PS00028"/>
    </source>
</evidence>
<gene>
    <name evidence="3" type="ORF">CTI12_AA031280</name>
</gene>
<dbReference type="InterPro" id="IPR013087">
    <property type="entry name" value="Znf_C2H2_type"/>
</dbReference>
<keyword evidence="3" id="KW-0347">Helicase</keyword>
<feature type="region of interest" description="Disordered" evidence="1">
    <location>
        <begin position="225"/>
        <end position="347"/>
    </location>
</feature>
<dbReference type="OrthoDB" id="10051381at2759"/>
<dbReference type="PROSITE" id="PS00028">
    <property type="entry name" value="ZINC_FINGER_C2H2_1"/>
    <property type="match status" value="1"/>
</dbReference>
<evidence type="ECO:0000313" key="4">
    <source>
        <dbReference type="Proteomes" id="UP000245207"/>
    </source>
</evidence>
<feature type="domain" description="C2H2-type" evidence="2">
    <location>
        <begin position="360"/>
        <end position="382"/>
    </location>
</feature>
<evidence type="ECO:0000313" key="3">
    <source>
        <dbReference type="EMBL" id="PWA97231.1"/>
    </source>
</evidence>
<dbReference type="GO" id="GO:0004386">
    <property type="term" value="F:helicase activity"/>
    <property type="evidence" value="ECO:0007669"/>
    <property type="project" value="UniProtKB-KW"/>
</dbReference>
<keyword evidence="3" id="KW-0547">Nucleotide-binding</keyword>
<reference evidence="3 4" key="1">
    <citation type="journal article" date="2018" name="Mol. Plant">
        <title>The genome of Artemisia annua provides insight into the evolution of Asteraceae family and artemisinin biosynthesis.</title>
        <authorList>
            <person name="Shen Q."/>
            <person name="Zhang L."/>
            <person name="Liao Z."/>
            <person name="Wang S."/>
            <person name="Yan T."/>
            <person name="Shi P."/>
            <person name="Liu M."/>
            <person name="Fu X."/>
            <person name="Pan Q."/>
            <person name="Wang Y."/>
            <person name="Lv Z."/>
            <person name="Lu X."/>
            <person name="Zhang F."/>
            <person name="Jiang W."/>
            <person name="Ma Y."/>
            <person name="Chen M."/>
            <person name="Hao X."/>
            <person name="Li L."/>
            <person name="Tang Y."/>
            <person name="Lv G."/>
            <person name="Zhou Y."/>
            <person name="Sun X."/>
            <person name="Brodelius P.E."/>
            <person name="Rose J.K.C."/>
            <person name="Tang K."/>
        </authorList>
    </citation>
    <scope>NUCLEOTIDE SEQUENCE [LARGE SCALE GENOMIC DNA]</scope>
    <source>
        <strain evidence="4">cv. Huhao1</strain>
        <tissue evidence="3">Leaf</tissue>
    </source>
</reference>
<feature type="region of interest" description="Disordered" evidence="1">
    <location>
        <begin position="137"/>
        <end position="162"/>
    </location>
</feature>
<organism evidence="3 4">
    <name type="scientific">Artemisia annua</name>
    <name type="common">Sweet wormwood</name>
    <dbReference type="NCBI Taxonomy" id="35608"/>
    <lineage>
        <taxon>Eukaryota</taxon>
        <taxon>Viridiplantae</taxon>
        <taxon>Streptophyta</taxon>
        <taxon>Embryophyta</taxon>
        <taxon>Tracheophyta</taxon>
        <taxon>Spermatophyta</taxon>
        <taxon>Magnoliopsida</taxon>
        <taxon>eudicotyledons</taxon>
        <taxon>Gunneridae</taxon>
        <taxon>Pentapetalae</taxon>
        <taxon>asterids</taxon>
        <taxon>campanulids</taxon>
        <taxon>Asterales</taxon>
        <taxon>Asteraceae</taxon>
        <taxon>Asteroideae</taxon>
        <taxon>Anthemideae</taxon>
        <taxon>Artemisiinae</taxon>
        <taxon>Artemisia</taxon>
    </lineage>
</organism>